<feature type="signal peptide" evidence="1">
    <location>
        <begin position="1"/>
        <end position="17"/>
    </location>
</feature>
<dbReference type="InterPro" id="IPR016187">
    <property type="entry name" value="CTDL_fold"/>
</dbReference>
<dbReference type="VEuPathDB" id="VectorBase:BGLAX_027892"/>
<dbReference type="InterPro" id="IPR016186">
    <property type="entry name" value="C-type_lectin-like/link_sf"/>
</dbReference>
<dbReference type="Proteomes" id="UP000076420">
    <property type="component" value="Unassembled WGS sequence"/>
</dbReference>
<dbReference type="EnsemblMetazoa" id="BGLB020382-RA">
    <property type="protein sequence ID" value="BGLB020382-PA"/>
    <property type="gene ID" value="BGLB020382"/>
</dbReference>
<organism evidence="3 4">
    <name type="scientific">Biomphalaria glabrata</name>
    <name type="common">Bloodfluke planorb</name>
    <name type="synonym">Freshwater snail</name>
    <dbReference type="NCBI Taxonomy" id="6526"/>
    <lineage>
        <taxon>Eukaryota</taxon>
        <taxon>Metazoa</taxon>
        <taxon>Spiralia</taxon>
        <taxon>Lophotrochozoa</taxon>
        <taxon>Mollusca</taxon>
        <taxon>Gastropoda</taxon>
        <taxon>Heterobranchia</taxon>
        <taxon>Euthyneura</taxon>
        <taxon>Panpulmonata</taxon>
        <taxon>Hygrophila</taxon>
        <taxon>Lymnaeoidea</taxon>
        <taxon>Planorbidae</taxon>
        <taxon>Biomphalaria</taxon>
    </lineage>
</organism>
<feature type="chain" id="PRO_5012654822" description="C-type lectin domain-containing protein" evidence="1">
    <location>
        <begin position="18"/>
        <end position="195"/>
    </location>
</feature>
<dbReference type="AlphaFoldDB" id="A0A2C9KJF0"/>
<dbReference type="RefSeq" id="XP_013093999.2">
    <property type="nucleotide sequence ID" value="XM_013238545.2"/>
</dbReference>
<evidence type="ECO:0000256" key="1">
    <source>
        <dbReference type="SAM" id="SignalP"/>
    </source>
</evidence>
<dbReference type="SUPFAM" id="SSF56436">
    <property type="entry name" value="C-type lectin-like"/>
    <property type="match status" value="1"/>
</dbReference>
<dbReference type="Gene3D" id="3.10.100.10">
    <property type="entry name" value="Mannose-Binding Protein A, subunit A"/>
    <property type="match status" value="1"/>
</dbReference>
<protein>
    <recommendedName>
        <fullName evidence="2">C-type lectin domain-containing protein</fullName>
    </recommendedName>
</protein>
<sequence>MFLNSLLLLILIHGHYCFVVHEFEDHFLPENELKREISETPTHALREIFPKTSLELFKKAYFIESTKFSGSTYLLSKDSLFFYPNFGQAMCGLVGGYLVEVNTIQELEFIKHFLFEKASRFGIVMAGGTDEDHEGLWINRYSQTKVDSLWNAGQPDDFQGGQDCQVFYKPFNWNLDDNLCVFNSREVGFLCEVKD</sequence>
<gene>
    <name evidence="3" type="primary">106077844</name>
</gene>
<evidence type="ECO:0000259" key="2">
    <source>
        <dbReference type="PROSITE" id="PS50041"/>
    </source>
</evidence>
<feature type="domain" description="C-type lectin" evidence="2">
    <location>
        <begin position="68"/>
        <end position="174"/>
    </location>
</feature>
<accession>A0A2C9KJF0</accession>
<keyword evidence="1" id="KW-0732">Signal</keyword>
<evidence type="ECO:0000313" key="4">
    <source>
        <dbReference type="Proteomes" id="UP000076420"/>
    </source>
</evidence>
<dbReference type="PROSITE" id="PS50041">
    <property type="entry name" value="C_TYPE_LECTIN_2"/>
    <property type="match status" value="1"/>
</dbReference>
<dbReference type="InterPro" id="IPR001304">
    <property type="entry name" value="C-type_lectin-like"/>
</dbReference>
<reference evidence="3" key="1">
    <citation type="submission" date="2020-05" db="UniProtKB">
        <authorList>
            <consortium name="EnsemblMetazoa"/>
        </authorList>
    </citation>
    <scope>IDENTIFICATION</scope>
    <source>
        <strain evidence="3">BB02</strain>
    </source>
</reference>
<dbReference type="VEuPathDB" id="VectorBase:BGLB020382"/>
<dbReference type="OrthoDB" id="6159835at2759"/>
<proteinExistence type="predicted"/>
<name>A0A2C9KJF0_BIOGL</name>
<dbReference type="Pfam" id="PF00059">
    <property type="entry name" value="Lectin_C"/>
    <property type="match status" value="1"/>
</dbReference>
<dbReference type="KEGG" id="bgt:106077844"/>
<evidence type="ECO:0000313" key="3">
    <source>
        <dbReference type="EnsemblMetazoa" id="BGLB020382-PA"/>
    </source>
</evidence>